<sequence>MREQDRVGGSPLAVKRSSGRVSWPPRLPPLSTFGQAVSSCRTVLPSPRLSLTQPGCATGPASSPAANQLFLPSTLLTSKPNKSCQGKQNTSFA</sequence>
<proteinExistence type="predicted"/>
<organism evidence="2 3">
    <name type="scientific">Synaphobranchus kaupii</name>
    <name type="common">Kaup's arrowtooth eel</name>
    <dbReference type="NCBI Taxonomy" id="118154"/>
    <lineage>
        <taxon>Eukaryota</taxon>
        <taxon>Metazoa</taxon>
        <taxon>Chordata</taxon>
        <taxon>Craniata</taxon>
        <taxon>Vertebrata</taxon>
        <taxon>Euteleostomi</taxon>
        <taxon>Actinopterygii</taxon>
        <taxon>Neopterygii</taxon>
        <taxon>Teleostei</taxon>
        <taxon>Anguilliformes</taxon>
        <taxon>Synaphobranchidae</taxon>
        <taxon>Synaphobranchus</taxon>
    </lineage>
</organism>
<evidence type="ECO:0000313" key="2">
    <source>
        <dbReference type="EMBL" id="KAJ8356746.1"/>
    </source>
</evidence>
<gene>
    <name evidence="2" type="ORF">SKAU_G00195400</name>
</gene>
<feature type="region of interest" description="Disordered" evidence="1">
    <location>
        <begin position="1"/>
        <end position="26"/>
    </location>
</feature>
<accession>A0A9Q1FEB9</accession>
<evidence type="ECO:0000313" key="3">
    <source>
        <dbReference type="Proteomes" id="UP001152622"/>
    </source>
</evidence>
<reference evidence="2" key="1">
    <citation type="journal article" date="2023" name="Science">
        <title>Genome structures resolve the early diversification of teleost fishes.</title>
        <authorList>
            <person name="Parey E."/>
            <person name="Louis A."/>
            <person name="Montfort J."/>
            <person name="Bouchez O."/>
            <person name="Roques C."/>
            <person name="Iampietro C."/>
            <person name="Lluch J."/>
            <person name="Castinel A."/>
            <person name="Donnadieu C."/>
            <person name="Desvignes T."/>
            <person name="Floi Bucao C."/>
            <person name="Jouanno E."/>
            <person name="Wen M."/>
            <person name="Mejri S."/>
            <person name="Dirks R."/>
            <person name="Jansen H."/>
            <person name="Henkel C."/>
            <person name="Chen W.J."/>
            <person name="Zahm M."/>
            <person name="Cabau C."/>
            <person name="Klopp C."/>
            <person name="Thompson A.W."/>
            <person name="Robinson-Rechavi M."/>
            <person name="Braasch I."/>
            <person name="Lecointre G."/>
            <person name="Bobe J."/>
            <person name="Postlethwait J.H."/>
            <person name="Berthelot C."/>
            <person name="Roest Crollius H."/>
            <person name="Guiguen Y."/>
        </authorList>
    </citation>
    <scope>NUCLEOTIDE SEQUENCE</scope>
    <source>
        <strain evidence="2">WJC10195</strain>
    </source>
</reference>
<dbReference type="Proteomes" id="UP001152622">
    <property type="component" value="Chromosome 6"/>
</dbReference>
<protein>
    <submittedName>
        <fullName evidence="2">Uncharacterized protein</fullName>
    </submittedName>
</protein>
<name>A0A9Q1FEB9_SYNKA</name>
<keyword evidence="3" id="KW-1185">Reference proteome</keyword>
<dbReference type="EMBL" id="JAINUF010000006">
    <property type="protein sequence ID" value="KAJ8356746.1"/>
    <property type="molecule type" value="Genomic_DNA"/>
</dbReference>
<evidence type="ECO:0000256" key="1">
    <source>
        <dbReference type="SAM" id="MobiDB-lite"/>
    </source>
</evidence>
<comment type="caution">
    <text evidence="2">The sequence shown here is derived from an EMBL/GenBank/DDBJ whole genome shotgun (WGS) entry which is preliminary data.</text>
</comment>
<dbReference type="AlphaFoldDB" id="A0A9Q1FEB9"/>